<dbReference type="AlphaFoldDB" id="A0A914QGY0"/>
<evidence type="ECO:0000313" key="2">
    <source>
        <dbReference type="WBParaSite" id="PDA_v2.g30708.t1"/>
    </source>
</evidence>
<dbReference type="WBParaSite" id="PDA_v2.g30708.t1">
    <property type="protein sequence ID" value="PDA_v2.g30708.t1"/>
    <property type="gene ID" value="PDA_v2.g30708"/>
</dbReference>
<name>A0A914QGY0_9BILA</name>
<accession>A0A914QGY0</accession>
<protein>
    <submittedName>
        <fullName evidence="2">Uncharacterized protein</fullName>
    </submittedName>
</protein>
<sequence length="197" mass="23484">MFNLTNHIPDITNGKKLHIHNIACCGPVKVPPMRGNHEVKMYSMSTIGATIKIWKEIMGLKKNVLSIKEIEDYIIDEFGEDFFNSTVDYSKIHGAFEWYADQSLFGYKIDEWLKIPDNKKIFSYDLLPYKRRIDRAEWPTPETFSKMKIEDYDDCHQPVEPYANGEWEKYKPFLEFAFRNDEKLIKRFTEYRKDFIT</sequence>
<proteinExistence type="predicted"/>
<reference evidence="2" key="1">
    <citation type="submission" date="2022-11" db="UniProtKB">
        <authorList>
            <consortium name="WormBaseParasite"/>
        </authorList>
    </citation>
    <scope>IDENTIFICATION</scope>
</reference>
<organism evidence="1 2">
    <name type="scientific">Panagrolaimus davidi</name>
    <dbReference type="NCBI Taxonomy" id="227884"/>
    <lineage>
        <taxon>Eukaryota</taxon>
        <taxon>Metazoa</taxon>
        <taxon>Ecdysozoa</taxon>
        <taxon>Nematoda</taxon>
        <taxon>Chromadorea</taxon>
        <taxon>Rhabditida</taxon>
        <taxon>Tylenchina</taxon>
        <taxon>Panagrolaimomorpha</taxon>
        <taxon>Panagrolaimoidea</taxon>
        <taxon>Panagrolaimidae</taxon>
        <taxon>Panagrolaimus</taxon>
    </lineage>
</organism>
<evidence type="ECO:0000313" key="1">
    <source>
        <dbReference type="Proteomes" id="UP000887578"/>
    </source>
</evidence>
<keyword evidence="1" id="KW-1185">Reference proteome</keyword>
<dbReference type="Proteomes" id="UP000887578">
    <property type="component" value="Unplaced"/>
</dbReference>